<organism evidence="2 3">
    <name type="scientific">Mycolicibacterium chlorophenolicum</name>
    <dbReference type="NCBI Taxonomy" id="37916"/>
    <lineage>
        <taxon>Bacteria</taxon>
        <taxon>Bacillati</taxon>
        <taxon>Actinomycetota</taxon>
        <taxon>Actinomycetes</taxon>
        <taxon>Mycobacteriales</taxon>
        <taxon>Mycobacteriaceae</taxon>
        <taxon>Mycolicibacterium</taxon>
    </lineage>
</organism>
<dbReference type="AlphaFoldDB" id="A0A0J6Y1K5"/>
<feature type="chain" id="PRO_5005285049" description="DUF732 domain-containing protein" evidence="1">
    <location>
        <begin position="23"/>
        <end position="92"/>
    </location>
</feature>
<feature type="signal peptide" evidence="1">
    <location>
        <begin position="1"/>
        <end position="22"/>
    </location>
</feature>
<reference evidence="2 3" key="1">
    <citation type="journal article" date="2015" name="Genome Biol. Evol.">
        <title>Characterization of Three Mycobacterium spp. with Potential Use in Bioremediation by Genome Sequencing and Comparative Genomics.</title>
        <authorList>
            <person name="Das S."/>
            <person name="Pettersson B.M."/>
            <person name="Behra P.R."/>
            <person name="Ramesh M."/>
            <person name="Dasgupta S."/>
            <person name="Bhattacharya A."/>
            <person name="Kirsebom L.A."/>
        </authorList>
    </citation>
    <scope>NUCLEOTIDE SEQUENCE [LARGE SCALE GENOMIC DNA]</scope>
    <source>
        <strain evidence="2 3">DSM 43826</strain>
    </source>
</reference>
<comment type="caution">
    <text evidence="2">The sequence shown here is derived from an EMBL/GenBank/DDBJ whole genome shotgun (WGS) entry which is preliminary data.</text>
</comment>
<dbReference type="RefSeq" id="WP_048473434.1">
    <property type="nucleotide sequence ID" value="NZ_JYNL01000069.1"/>
</dbReference>
<keyword evidence="1" id="KW-0732">Signal</keyword>
<dbReference type="EMBL" id="JYNL01000069">
    <property type="protein sequence ID" value="KMO67106.1"/>
    <property type="molecule type" value="Genomic_DNA"/>
</dbReference>
<protein>
    <recommendedName>
        <fullName evidence="4">DUF732 domain-containing protein</fullName>
    </recommendedName>
</protein>
<evidence type="ECO:0000313" key="3">
    <source>
        <dbReference type="Proteomes" id="UP000036513"/>
    </source>
</evidence>
<evidence type="ECO:0000256" key="1">
    <source>
        <dbReference type="SAM" id="SignalP"/>
    </source>
</evidence>
<gene>
    <name evidence="2" type="ORF">MCHLDSM_06355</name>
</gene>
<dbReference type="PATRIC" id="fig|37916.4.peg.6372"/>
<proteinExistence type="predicted"/>
<accession>A0A0J6Y1K5</accession>
<evidence type="ECO:0000313" key="2">
    <source>
        <dbReference type="EMBL" id="KMO67106.1"/>
    </source>
</evidence>
<name>A0A0J6Y1K5_9MYCO</name>
<sequence precursor="true">MKTKLAIATTAALLASGATAHASPQTDAVWAYKNGDKVCNFFASGVDSVSIGQAISYVKAYGLPPDTVVSATMWNCPETYPDVAGYFKTYPD</sequence>
<keyword evidence="3" id="KW-1185">Reference proteome</keyword>
<evidence type="ECO:0008006" key="4">
    <source>
        <dbReference type="Google" id="ProtNLM"/>
    </source>
</evidence>
<dbReference type="Proteomes" id="UP000036513">
    <property type="component" value="Unassembled WGS sequence"/>
</dbReference>